<dbReference type="InterPro" id="IPR043129">
    <property type="entry name" value="ATPase_NBD"/>
</dbReference>
<keyword evidence="2" id="KW-0597">Phosphoprotein</keyword>
<evidence type="ECO:0000256" key="4">
    <source>
        <dbReference type="ARBA" id="ARBA00022840"/>
    </source>
</evidence>
<dbReference type="RefSeq" id="WP_377544842.1">
    <property type="nucleotide sequence ID" value="NZ_JBHSBN010000006.1"/>
</dbReference>
<sequence length="509" mass="54965">MSRIVGIDLGTTYSAVAVVNEFDHPEVLTNRDGESITPSVVLFQGDMPLVGTVAKRAATTAPLDVVEFVKRAMGDASWRFDATDGRTYRPEEVSALIVKRLKEDAELALGVPVTEAVITVPAYFDDAQRQATRDAGRIAGVKVVRVLNEPTAAAIAYGLSSGFNGTILVYDLGGGTFDVTILRIDGGSFDILATGGDRNLGGFNWDGELMRLLNERYTAAGGEDLLDGGELEAGLRERAALAKHSLSSVERARVVLSGNTMTTTLEVSRADFESITSGLLSRTREMAEMVRDDAGLTWDDIDRVLLVGGSTRMPMVRRMVENAIGRPIERRIHPDEIVALGAAVQARLVESERSGVPNLTVNGNRIKVGDVTSHGLGTFAINPNTGRLENTVIIPHNTKIPAKHPSYFTTVHDNQLEIDVEVTIGDDTDPEYVRNATGDKPLRVRIPAYPAGAPIEVIYAYDIDQTVFVEVNDLTARTSLGTFEVPNIANMSRSQVADAANKMRTTEVG</sequence>
<evidence type="ECO:0000256" key="2">
    <source>
        <dbReference type="ARBA" id="ARBA00022553"/>
    </source>
</evidence>
<proteinExistence type="inferred from homology"/>
<dbReference type="Gene3D" id="3.90.640.10">
    <property type="entry name" value="Actin, Chain A, domain 4"/>
    <property type="match status" value="1"/>
</dbReference>
<keyword evidence="9" id="KW-1185">Reference proteome</keyword>
<comment type="similarity">
    <text evidence="1 7">Belongs to the heat shock protein 70 family.</text>
</comment>
<dbReference type="PRINTS" id="PR00301">
    <property type="entry name" value="HEATSHOCK70"/>
</dbReference>
<dbReference type="EMBL" id="JBHSBN010000006">
    <property type="protein sequence ID" value="MFC4106685.1"/>
    <property type="molecule type" value="Genomic_DNA"/>
</dbReference>
<evidence type="ECO:0000313" key="8">
    <source>
        <dbReference type="EMBL" id="MFC4106685.1"/>
    </source>
</evidence>
<keyword evidence="4 7" id="KW-0067">ATP-binding</keyword>
<dbReference type="SUPFAM" id="SSF100920">
    <property type="entry name" value="Heat shock protein 70kD (HSP70), peptide-binding domain"/>
    <property type="match status" value="1"/>
</dbReference>
<dbReference type="SUPFAM" id="SSF53067">
    <property type="entry name" value="Actin-like ATPase domain"/>
    <property type="match status" value="2"/>
</dbReference>
<keyword evidence="3 7" id="KW-0547">Nucleotide-binding</keyword>
<reference evidence="9" key="1">
    <citation type="journal article" date="2019" name="Int. J. Syst. Evol. Microbiol.">
        <title>The Global Catalogue of Microorganisms (GCM) 10K type strain sequencing project: providing services to taxonomists for standard genome sequencing and annotation.</title>
        <authorList>
            <consortium name="The Broad Institute Genomics Platform"/>
            <consortium name="The Broad Institute Genome Sequencing Center for Infectious Disease"/>
            <person name="Wu L."/>
            <person name="Ma J."/>
        </authorList>
    </citation>
    <scope>NUCLEOTIDE SEQUENCE [LARGE SCALE GENOMIC DNA]</scope>
    <source>
        <strain evidence="9">2902at01</strain>
    </source>
</reference>
<protein>
    <submittedName>
        <fullName evidence="8">Hsp70 family protein</fullName>
    </submittedName>
</protein>
<evidence type="ECO:0000256" key="1">
    <source>
        <dbReference type="ARBA" id="ARBA00007381"/>
    </source>
</evidence>
<dbReference type="InterPro" id="IPR013126">
    <property type="entry name" value="Hsp_70_fam"/>
</dbReference>
<dbReference type="Proteomes" id="UP001595868">
    <property type="component" value="Unassembled WGS sequence"/>
</dbReference>
<gene>
    <name evidence="8" type="ORF">ACFOX0_12155</name>
</gene>
<dbReference type="PANTHER" id="PTHR19375">
    <property type="entry name" value="HEAT SHOCK PROTEIN 70KDA"/>
    <property type="match status" value="1"/>
</dbReference>
<name>A0ABV8KLD4_9ACTN</name>
<keyword evidence="6" id="KW-0143">Chaperone</keyword>
<organism evidence="8 9">
    <name type="scientific">Micromonospora zhanjiangensis</name>
    <dbReference type="NCBI Taxonomy" id="1522057"/>
    <lineage>
        <taxon>Bacteria</taxon>
        <taxon>Bacillati</taxon>
        <taxon>Actinomycetota</taxon>
        <taxon>Actinomycetes</taxon>
        <taxon>Micromonosporales</taxon>
        <taxon>Micromonosporaceae</taxon>
        <taxon>Micromonospora</taxon>
    </lineage>
</organism>
<dbReference type="PROSITE" id="PS01036">
    <property type="entry name" value="HSP70_3"/>
    <property type="match status" value="1"/>
</dbReference>
<evidence type="ECO:0000256" key="7">
    <source>
        <dbReference type="RuleBase" id="RU003322"/>
    </source>
</evidence>
<dbReference type="PROSITE" id="PS00329">
    <property type="entry name" value="HSP70_2"/>
    <property type="match status" value="1"/>
</dbReference>
<dbReference type="Pfam" id="PF00012">
    <property type="entry name" value="HSP70"/>
    <property type="match status" value="1"/>
</dbReference>
<keyword evidence="5" id="KW-0346">Stress response</keyword>
<dbReference type="PROSITE" id="PS00297">
    <property type="entry name" value="HSP70_1"/>
    <property type="match status" value="1"/>
</dbReference>
<evidence type="ECO:0000256" key="3">
    <source>
        <dbReference type="ARBA" id="ARBA00022741"/>
    </source>
</evidence>
<accession>A0ABV8KLD4</accession>
<evidence type="ECO:0000313" key="9">
    <source>
        <dbReference type="Proteomes" id="UP001595868"/>
    </source>
</evidence>
<comment type="caution">
    <text evidence="8">The sequence shown here is derived from an EMBL/GenBank/DDBJ whole genome shotgun (WGS) entry which is preliminary data.</text>
</comment>
<dbReference type="InterPro" id="IPR029047">
    <property type="entry name" value="HSP70_peptide-bd_sf"/>
</dbReference>
<evidence type="ECO:0000256" key="6">
    <source>
        <dbReference type="ARBA" id="ARBA00023186"/>
    </source>
</evidence>
<dbReference type="InterPro" id="IPR018181">
    <property type="entry name" value="Heat_shock_70_CS"/>
</dbReference>
<dbReference type="Gene3D" id="2.60.34.10">
    <property type="entry name" value="Substrate Binding Domain Of DNAk, Chain A, domain 1"/>
    <property type="match status" value="1"/>
</dbReference>
<dbReference type="Gene3D" id="3.30.420.40">
    <property type="match status" value="2"/>
</dbReference>
<evidence type="ECO:0000256" key="5">
    <source>
        <dbReference type="ARBA" id="ARBA00023016"/>
    </source>
</evidence>
<dbReference type="CDD" id="cd24029">
    <property type="entry name" value="ASKHA_NBD_HSP70_DnaK_HscA_HscC"/>
    <property type="match status" value="1"/>
</dbReference>